<dbReference type="PANTHER" id="PTHR28177:SF1">
    <property type="entry name" value="ALTERED INHERITANCE OF MITOCHONDRIA PROTEIN 19, MITOCHONDRIAL"/>
    <property type="match status" value="1"/>
</dbReference>
<gene>
    <name evidence="1" type="ORF">LADA_0E11254G</name>
</gene>
<proteinExistence type="predicted"/>
<dbReference type="Proteomes" id="UP000190274">
    <property type="component" value="Chromosome E"/>
</dbReference>
<dbReference type="OrthoDB" id="5554402at2759"/>
<dbReference type="GO" id="GO:0005739">
    <property type="term" value="C:mitochondrion"/>
    <property type="evidence" value="ECO:0007669"/>
    <property type="project" value="EnsemblFungi"/>
</dbReference>
<dbReference type="EMBL" id="LT598455">
    <property type="protein sequence ID" value="SCU88633.1"/>
    <property type="molecule type" value="Genomic_DNA"/>
</dbReference>
<dbReference type="PANTHER" id="PTHR28177">
    <property type="entry name" value="ALTERED INHERITANCE OF MITOCHONDRIA PROTEIN 19, MITOCHONDRIAL"/>
    <property type="match status" value="1"/>
</dbReference>
<reference evidence="2" key="1">
    <citation type="submission" date="2016-03" db="EMBL/GenBank/DDBJ databases">
        <authorList>
            <person name="Devillers H."/>
        </authorList>
    </citation>
    <scope>NUCLEOTIDE SEQUENCE [LARGE SCALE GENOMIC DNA]</scope>
</reference>
<evidence type="ECO:0000313" key="2">
    <source>
        <dbReference type="Proteomes" id="UP000190274"/>
    </source>
</evidence>
<name>A0A1G4JEI6_9SACH</name>
<protein>
    <submittedName>
        <fullName evidence="1">LADA_0E11254g1_1</fullName>
    </submittedName>
</protein>
<sequence length="137" mass="14317">MDVLYNLSSTPYPAALNAAMLLATPMISPAALSPIGAGQSHTGIFRVWSRPKFVGPTTKTALLFGAAQAVGSWIVYDGDVESGSGFLGAWSALYLIVGGRGSIKALRYGRVWPLALSSAALSNTVVYTKRFVSGGFS</sequence>
<organism evidence="1 2">
    <name type="scientific">Lachancea dasiensis</name>
    <dbReference type="NCBI Taxonomy" id="1072105"/>
    <lineage>
        <taxon>Eukaryota</taxon>
        <taxon>Fungi</taxon>
        <taxon>Dikarya</taxon>
        <taxon>Ascomycota</taxon>
        <taxon>Saccharomycotina</taxon>
        <taxon>Saccharomycetes</taxon>
        <taxon>Saccharomycetales</taxon>
        <taxon>Saccharomycetaceae</taxon>
        <taxon>Lachancea</taxon>
    </lineage>
</organism>
<evidence type="ECO:0000313" key="1">
    <source>
        <dbReference type="EMBL" id="SCU88633.1"/>
    </source>
</evidence>
<accession>A0A1G4JEI6</accession>
<dbReference type="InterPro" id="IPR019419">
    <property type="entry name" value="AIM19"/>
</dbReference>
<keyword evidence="2" id="KW-1185">Reference proteome</keyword>
<dbReference type="AlphaFoldDB" id="A0A1G4JEI6"/>
<dbReference type="Pfam" id="PF10315">
    <property type="entry name" value="Aim19"/>
    <property type="match status" value="1"/>
</dbReference>